<keyword evidence="2" id="KW-1185">Reference proteome</keyword>
<gene>
    <name evidence="1" type="ORF">ACI2L5_45810</name>
</gene>
<comment type="caution">
    <text evidence="1">The sequence shown here is derived from an EMBL/GenBank/DDBJ whole genome shotgun (WGS) entry which is preliminary data.</text>
</comment>
<organism evidence="1 2">
    <name type="scientific">Streptomyces milbemycinicus</name>
    <dbReference type="NCBI Taxonomy" id="476552"/>
    <lineage>
        <taxon>Bacteria</taxon>
        <taxon>Bacillati</taxon>
        <taxon>Actinomycetota</taxon>
        <taxon>Actinomycetes</taxon>
        <taxon>Kitasatosporales</taxon>
        <taxon>Streptomycetaceae</taxon>
        <taxon>Streptomyces</taxon>
    </lineage>
</organism>
<dbReference type="RefSeq" id="WP_358644904.1">
    <property type="nucleotide sequence ID" value="NZ_JBFACG010000032.1"/>
</dbReference>
<proteinExistence type="predicted"/>
<evidence type="ECO:0000313" key="1">
    <source>
        <dbReference type="EMBL" id="MFK4272158.1"/>
    </source>
</evidence>
<evidence type="ECO:0000313" key="2">
    <source>
        <dbReference type="Proteomes" id="UP001620295"/>
    </source>
</evidence>
<dbReference type="EMBL" id="JBJDQH010000023">
    <property type="protein sequence ID" value="MFK4272158.1"/>
    <property type="molecule type" value="Genomic_DNA"/>
</dbReference>
<dbReference type="Proteomes" id="UP001620295">
    <property type="component" value="Unassembled WGS sequence"/>
</dbReference>
<sequence>MLLRLGWVPSVGIVTPDEDTDHRGRPAESPDQFVDIEPLAAHDQPPMVAFFG</sequence>
<reference evidence="1 2" key="1">
    <citation type="submission" date="2024-11" db="EMBL/GenBank/DDBJ databases">
        <title>The Natural Products Discovery Center: Release of the First 8490 Sequenced Strains for Exploring Actinobacteria Biosynthetic Diversity.</title>
        <authorList>
            <person name="Kalkreuter E."/>
            <person name="Kautsar S.A."/>
            <person name="Yang D."/>
            <person name="Bader C.D."/>
            <person name="Teijaro C.N."/>
            <person name="Fluegel L."/>
            <person name="Davis C.M."/>
            <person name="Simpson J.R."/>
            <person name="Lauterbach L."/>
            <person name="Steele A.D."/>
            <person name="Gui C."/>
            <person name="Meng S."/>
            <person name="Li G."/>
            <person name="Viehrig K."/>
            <person name="Ye F."/>
            <person name="Su P."/>
            <person name="Kiefer A.F."/>
            <person name="Nichols A."/>
            <person name="Cepeda A.J."/>
            <person name="Yan W."/>
            <person name="Fan B."/>
            <person name="Jiang Y."/>
            <person name="Adhikari A."/>
            <person name="Zheng C.-J."/>
            <person name="Schuster L."/>
            <person name="Cowan T.M."/>
            <person name="Smanski M.J."/>
            <person name="Chevrette M.G."/>
            <person name="De Carvalho L.P.S."/>
            <person name="Shen B."/>
        </authorList>
    </citation>
    <scope>NUCLEOTIDE SEQUENCE [LARGE SCALE GENOMIC DNA]</scope>
    <source>
        <strain evidence="1 2">NPDC020863</strain>
    </source>
</reference>
<protein>
    <submittedName>
        <fullName evidence="1">Uncharacterized protein</fullName>
    </submittedName>
</protein>
<name>A0ABW8M2U0_9ACTN</name>
<accession>A0ABW8M2U0</accession>